<protein>
    <recommendedName>
        <fullName evidence="3">Reverse transcriptase RNase H-like domain-containing protein</fullName>
    </recommendedName>
</protein>
<accession>A0ABQ5KGV5</accession>
<evidence type="ECO:0008006" key="3">
    <source>
        <dbReference type="Google" id="ProtNLM"/>
    </source>
</evidence>
<dbReference type="Proteomes" id="UP001057375">
    <property type="component" value="Unassembled WGS sequence"/>
</dbReference>
<reference evidence="1" key="1">
    <citation type="submission" date="2022-03" db="EMBL/GenBank/DDBJ databases">
        <title>Draft genome sequence of Aduncisulcus paluster, a free-living microaerophilic Fornicata.</title>
        <authorList>
            <person name="Yuyama I."/>
            <person name="Kume K."/>
            <person name="Tamura T."/>
            <person name="Inagaki Y."/>
            <person name="Hashimoto T."/>
        </authorList>
    </citation>
    <scope>NUCLEOTIDE SEQUENCE</scope>
    <source>
        <strain evidence="1">NY0171</strain>
    </source>
</reference>
<proteinExistence type="predicted"/>
<organism evidence="1 2">
    <name type="scientific">Aduncisulcus paluster</name>
    <dbReference type="NCBI Taxonomy" id="2918883"/>
    <lineage>
        <taxon>Eukaryota</taxon>
        <taxon>Metamonada</taxon>
        <taxon>Carpediemonas-like organisms</taxon>
        <taxon>Aduncisulcus</taxon>
    </lineage>
</organism>
<evidence type="ECO:0000313" key="2">
    <source>
        <dbReference type="Proteomes" id="UP001057375"/>
    </source>
</evidence>
<name>A0ABQ5KGV5_9EUKA</name>
<dbReference type="EMBL" id="BQXS01009730">
    <property type="protein sequence ID" value="GKT31747.1"/>
    <property type="molecule type" value="Genomic_DNA"/>
</dbReference>
<keyword evidence="2" id="KW-1185">Reference proteome</keyword>
<comment type="caution">
    <text evidence="1">The sequence shown here is derived from an EMBL/GenBank/DDBJ whole genome shotgun (WGS) entry which is preliminary data.</text>
</comment>
<feature type="non-terminal residue" evidence="1">
    <location>
        <position position="103"/>
    </location>
</feature>
<gene>
    <name evidence="1" type="ORF">ADUPG1_006111</name>
</gene>
<evidence type="ECO:0000313" key="1">
    <source>
        <dbReference type="EMBL" id="GKT31747.1"/>
    </source>
</evidence>
<sequence length="103" mass="12314">MRWRMEMSEYDFEIEHISGKENILADFLSRQNEERVSVKSVQISIPDLKERIVKSQSEYLSRNDEMFEEEGYLLNEDGRIIIPEEDKELKLYVTRVVHKHPLG</sequence>